<organism evidence="1 2">
    <name type="scientific">Pseudomonas plecoglossicida</name>
    <dbReference type="NCBI Taxonomy" id="70775"/>
    <lineage>
        <taxon>Bacteria</taxon>
        <taxon>Pseudomonadati</taxon>
        <taxon>Pseudomonadota</taxon>
        <taxon>Gammaproteobacteria</taxon>
        <taxon>Pseudomonadales</taxon>
        <taxon>Pseudomonadaceae</taxon>
        <taxon>Pseudomonas</taxon>
    </lineage>
</organism>
<dbReference type="EMBL" id="PJCJ01000005">
    <property type="protein sequence ID" value="PLV14587.1"/>
    <property type="molecule type" value="Genomic_DNA"/>
</dbReference>
<reference evidence="1 2" key="1">
    <citation type="submission" date="2017-12" db="EMBL/GenBank/DDBJ databases">
        <title>Detection of the carbapenemase gene blaVIM-5 in members of the Pseudomonas putida group isolated from polluted Nigerian wetlands.</title>
        <authorList>
            <person name="Adelowo O."/>
            <person name="Vollmers J."/>
            <person name="Maeusezahl I."/>
            <person name="Kaster A.-K."/>
            <person name="Mueller J.A."/>
        </authorList>
    </citation>
    <scope>NUCLEOTIDE SEQUENCE [LARGE SCALE GENOMIC DNA]</scope>
    <source>
        <strain evidence="1 2">MR69</strain>
    </source>
</reference>
<comment type="caution">
    <text evidence="1">The sequence shown here is derived from an EMBL/GenBank/DDBJ whole genome shotgun (WGS) entry which is preliminary data.</text>
</comment>
<evidence type="ECO:0000313" key="1">
    <source>
        <dbReference type="EMBL" id="PLV14587.1"/>
    </source>
</evidence>
<gene>
    <name evidence="1" type="ORF">CXG47_11130</name>
</gene>
<keyword evidence="2" id="KW-1185">Reference proteome</keyword>
<protein>
    <submittedName>
        <fullName evidence="1">Uncharacterized protein</fullName>
    </submittedName>
</protein>
<sequence>MTDRSVSQPIMRGGYRDQSIRVRALSKRTVTTISTALPFEEGRSRARRTHRGYPMQSVIVITSAHWNNVQL</sequence>
<evidence type="ECO:0000313" key="2">
    <source>
        <dbReference type="Proteomes" id="UP000234744"/>
    </source>
</evidence>
<name>A0ABX4U2D1_PSEDL</name>
<dbReference type="Proteomes" id="UP000234744">
    <property type="component" value="Unassembled WGS sequence"/>
</dbReference>
<proteinExistence type="predicted"/>
<accession>A0ABX4U2D1</accession>